<dbReference type="Pfam" id="PF03990">
    <property type="entry name" value="DUF348"/>
    <property type="match status" value="3"/>
</dbReference>
<dbReference type="Proteomes" id="UP000054686">
    <property type="component" value="Unassembled WGS sequence"/>
</dbReference>
<name>A0A0V8RRW9_9ACTO</name>
<protein>
    <submittedName>
        <fullName evidence="3">Lytic transglycosylase</fullName>
    </submittedName>
</protein>
<evidence type="ECO:0000313" key="4">
    <source>
        <dbReference type="Proteomes" id="UP000054686"/>
    </source>
</evidence>
<evidence type="ECO:0000313" key="3">
    <source>
        <dbReference type="EMBL" id="KSW10864.1"/>
    </source>
</evidence>
<organism evidence="3 4">
    <name type="scientific">Schaalia odontolytica</name>
    <dbReference type="NCBI Taxonomy" id="1660"/>
    <lineage>
        <taxon>Bacteria</taxon>
        <taxon>Bacillati</taxon>
        <taxon>Actinomycetota</taxon>
        <taxon>Actinomycetes</taxon>
        <taxon>Actinomycetales</taxon>
        <taxon>Actinomycetaceae</taxon>
        <taxon>Schaalia</taxon>
    </lineage>
</organism>
<dbReference type="InterPro" id="IPR023346">
    <property type="entry name" value="Lysozyme-like_dom_sf"/>
</dbReference>
<dbReference type="InterPro" id="IPR007137">
    <property type="entry name" value="DUF348"/>
</dbReference>
<reference evidence="3 4" key="1">
    <citation type="submission" date="2015-10" db="EMBL/GenBank/DDBJ databases">
        <title>Draft Genome of Actinomyces odontolyticus subsp. actinosynbacter strain XH001.</title>
        <authorList>
            <person name="Mclean J.S."/>
            <person name="He X."/>
        </authorList>
    </citation>
    <scope>NUCLEOTIDE SEQUENCE [LARGE SCALE GENOMIC DNA]</scope>
    <source>
        <strain evidence="3 4">XH001</strain>
    </source>
</reference>
<dbReference type="SMART" id="SM01208">
    <property type="entry name" value="G5"/>
    <property type="match status" value="1"/>
</dbReference>
<dbReference type="InterPro" id="IPR011098">
    <property type="entry name" value="G5_dom"/>
</dbReference>
<dbReference type="InterPro" id="IPR008258">
    <property type="entry name" value="Transglycosylase_SLT_dom_1"/>
</dbReference>
<sequence length="479" mass="49268">MNHHLSTSLSASAASALHVLGAHVRSFAPSPRIVLSVAALASAGVLGVAGVGVASSHTSVMLEVNGVSRPVTSWGNTVGDALHAAGVSVGSNDLVQPGTGEAVRDGDTIVVRTSKPYTVTVDGQTRTLWTTASSADAILADAAPLGSAVSLAADRSSSRDELTPLVSRARNVVVTVDGTTREVAARPGQDARAILEASGVSVHPLDRVNVTTGEAGELSINVSRVTRGEATETVEIPFSETTTTSSDLFVGESQVTTVGVNGATTWTVWQEKKGDEVLTSVPITEHSTSQPVTQVRSEGTKEATPAALVAAGIDPKATLEEKVEADGTTSVRYRAKLGTISTKEEIAAIAADTKNADAATAAAAAAAAAAAGAVPTNYSGEDPRSLAKPLVAAQGWGDSEYQCLVLLWNRESQWNPYAENASSGAYGIPQSLPGSKMASAGADWRTNPITQINWGIGYIKGRYGTPCSAWAHSNAVGWY</sequence>
<feature type="domain" description="G5" evidence="2">
    <location>
        <begin position="222"/>
        <end position="302"/>
    </location>
</feature>
<evidence type="ECO:0000256" key="1">
    <source>
        <dbReference type="ARBA" id="ARBA00022729"/>
    </source>
</evidence>
<dbReference type="Pfam" id="PF07501">
    <property type="entry name" value="G5"/>
    <property type="match status" value="1"/>
</dbReference>
<dbReference type="Gene3D" id="2.20.230.10">
    <property type="entry name" value="Resuscitation-promoting factor rpfb"/>
    <property type="match status" value="1"/>
</dbReference>
<dbReference type="AlphaFoldDB" id="A0A0V8RRW9"/>
<proteinExistence type="predicted"/>
<evidence type="ECO:0000259" key="2">
    <source>
        <dbReference type="PROSITE" id="PS51109"/>
    </source>
</evidence>
<dbReference type="OrthoDB" id="9766277at2"/>
<dbReference type="EMBL" id="LLVT01000002">
    <property type="protein sequence ID" value="KSW10864.1"/>
    <property type="molecule type" value="Genomic_DNA"/>
</dbReference>
<gene>
    <name evidence="3" type="ORF">APY09_05145</name>
</gene>
<dbReference type="PROSITE" id="PS51109">
    <property type="entry name" value="G5"/>
    <property type="match status" value="1"/>
</dbReference>
<dbReference type="Pfam" id="PF01464">
    <property type="entry name" value="SLT"/>
    <property type="match status" value="1"/>
</dbReference>
<comment type="caution">
    <text evidence="3">The sequence shown here is derived from an EMBL/GenBank/DDBJ whole genome shotgun (WGS) entry which is preliminary data.</text>
</comment>
<dbReference type="RefSeq" id="WP_060566494.1">
    <property type="nucleotide sequence ID" value="NZ_CP040006.1"/>
</dbReference>
<dbReference type="SUPFAM" id="SSF53955">
    <property type="entry name" value="Lysozyme-like"/>
    <property type="match status" value="1"/>
</dbReference>
<keyword evidence="1" id="KW-0732">Signal</keyword>
<accession>A0A0V8RRW9</accession>